<dbReference type="AlphaFoldDB" id="A0A0B5E0R8"/>
<proteinExistence type="predicted"/>
<dbReference type="InterPro" id="IPR036388">
    <property type="entry name" value="WH-like_DNA-bd_sf"/>
</dbReference>
<dbReference type="SUPFAM" id="SSF51206">
    <property type="entry name" value="cAMP-binding domain-like"/>
    <property type="match status" value="1"/>
</dbReference>
<dbReference type="STRING" id="1208324.P73_4154"/>
<dbReference type="EMBL" id="CP004393">
    <property type="protein sequence ID" value="AJE48869.1"/>
    <property type="molecule type" value="Genomic_DNA"/>
</dbReference>
<organism evidence="5 6">
    <name type="scientific">Celeribacter indicus</name>
    <dbReference type="NCBI Taxonomy" id="1208324"/>
    <lineage>
        <taxon>Bacteria</taxon>
        <taxon>Pseudomonadati</taxon>
        <taxon>Pseudomonadota</taxon>
        <taxon>Alphaproteobacteria</taxon>
        <taxon>Rhodobacterales</taxon>
        <taxon>Roseobacteraceae</taxon>
        <taxon>Celeribacter</taxon>
    </lineage>
</organism>
<dbReference type="GO" id="GO:0003677">
    <property type="term" value="F:DNA binding"/>
    <property type="evidence" value="ECO:0007669"/>
    <property type="project" value="UniProtKB-KW"/>
</dbReference>
<dbReference type="SUPFAM" id="SSF46785">
    <property type="entry name" value="Winged helix' DNA-binding domain"/>
    <property type="match status" value="1"/>
</dbReference>
<accession>A0A0B5E0R8</accession>
<keyword evidence="6" id="KW-1185">Reference proteome</keyword>
<keyword evidence="2" id="KW-0238">DNA-binding</keyword>
<evidence type="ECO:0000256" key="1">
    <source>
        <dbReference type="ARBA" id="ARBA00023015"/>
    </source>
</evidence>
<dbReference type="Pfam" id="PF00027">
    <property type="entry name" value="cNMP_binding"/>
    <property type="match status" value="1"/>
</dbReference>
<dbReference type="InterPro" id="IPR012318">
    <property type="entry name" value="HTH_CRP"/>
</dbReference>
<sequence length="246" mass="27927">MTQDRYPLTHKFLMGRARHHLDDREKGLLEESIVEVQRCPSAHVVLERGDVIERSTLLIDGFIGRVIFENGQRHIVALHVPGDFVDLHAYALKRLDHNVVAIGPVRVGYIPHTRIDELMNTEPHLSRMLWFSTLLDASIHRQWILKLEQLSADGRLAHILAEMWTRLDFVGLAETGGFALPLTQAELADACGATSIHMNRVIRKLREAELADVSRGRVTFLNRESLMNLAGFESSYLYGEGTLKYL</sequence>
<gene>
    <name evidence="5" type="ORF">P73_4154</name>
</gene>
<dbReference type="InterPro" id="IPR000595">
    <property type="entry name" value="cNMP-bd_dom"/>
</dbReference>
<evidence type="ECO:0000259" key="4">
    <source>
        <dbReference type="PROSITE" id="PS51063"/>
    </source>
</evidence>
<keyword evidence="1" id="KW-0805">Transcription regulation</keyword>
<dbReference type="InterPro" id="IPR014710">
    <property type="entry name" value="RmlC-like_jellyroll"/>
</dbReference>
<dbReference type="Gene3D" id="1.10.10.10">
    <property type="entry name" value="Winged helix-like DNA-binding domain superfamily/Winged helix DNA-binding domain"/>
    <property type="match status" value="1"/>
</dbReference>
<dbReference type="PROSITE" id="PS51063">
    <property type="entry name" value="HTH_CRP_2"/>
    <property type="match status" value="1"/>
</dbReference>
<keyword evidence="3" id="KW-0804">Transcription</keyword>
<dbReference type="GO" id="GO:0006355">
    <property type="term" value="P:regulation of DNA-templated transcription"/>
    <property type="evidence" value="ECO:0007669"/>
    <property type="project" value="InterPro"/>
</dbReference>
<dbReference type="OrthoDB" id="7584044at2"/>
<name>A0A0B5E0R8_9RHOB</name>
<dbReference type="InterPro" id="IPR018490">
    <property type="entry name" value="cNMP-bd_dom_sf"/>
</dbReference>
<evidence type="ECO:0000313" key="5">
    <source>
        <dbReference type="EMBL" id="AJE48869.1"/>
    </source>
</evidence>
<feature type="domain" description="HTH crp-type" evidence="4">
    <location>
        <begin position="150"/>
        <end position="224"/>
    </location>
</feature>
<dbReference type="Gene3D" id="2.60.120.10">
    <property type="entry name" value="Jelly Rolls"/>
    <property type="match status" value="1"/>
</dbReference>
<dbReference type="KEGG" id="cid:P73_4154"/>
<dbReference type="RefSeq" id="WP_043871063.1">
    <property type="nucleotide sequence ID" value="NZ_CP004393.1"/>
</dbReference>
<dbReference type="InterPro" id="IPR036390">
    <property type="entry name" value="WH_DNA-bd_sf"/>
</dbReference>
<protein>
    <submittedName>
        <fullName evidence="5">Crp/Fnr-family transcriptional regulator</fullName>
    </submittedName>
</protein>
<reference evidence="5 6" key="1">
    <citation type="journal article" date="2014" name="Int. J. Syst. Evol. Microbiol.">
        <title>Celeribacter indicus sp. nov., a polycyclic aromatic hydrocarbon-degrading bacterium from deep-sea sediment and reclassification of Huaishuia halophila as Celeribacter halophilus comb. nov.</title>
        <authorList>
            <person name="Lai Q."/>
            <person name="Cao J."/>
            <person name="Yuan J."/>
            <person name="Li F."/>
            <person name="Shao Z."/>
        </authorList>
    </citation>
    <scope>NUCLEOTIDE SEQUENCE [LARGE SCALE GENOMIC DNA]</scope>
    <source>
        <strain evidence="5">P73</strain>
    </source>
</reference>
<dbReference type="Pfam" id="PF13545">
    <property type="entry name" value="HTH_Crp_2"/>
    <property type="match status" value="1"/>
</dbReference>
<evidence type="ECO:0000313" key="6">
    <source>
        <dbReference type="Proteomes" id="UP000031521"/>
    </source>
</evidence>
<dbReference type="HOGENOM" id="CLU_075053_0_0_5"/>
<dbReference type="Proteomes" id="UP000031521">
    <property type="component" value="Chromosome"/>
</dbReference>
<evidence type="ECO:0000256" key="3">
    <source>
        <dbReference type="ARBA" id="ARBA00023163"/>
    </source>
</evidence>
<evidence type="ECO:0000256" key="2">
    <source>
        <dbReference type="ARBA" id="ARBA00023125"/>
    </source>
</evidence>